<dbReference type="EMBL" id="JBBMFA010000017">
    <property type="protein sequence ID" value="MEQ2518895.1"/>
    <property type="molecule type" value="Genomic_DNA"/>
</dbReference>
<dbReference type="InterPro" id="IPR001967">
    <property type="entry name" value="Peptidase_S11_N"/>
</dbReference>
<evidence type="ECO:0000313" key="17">
    <source>
        <dbReference type="EMBL" id="MEQ2518895.1"/>
    </source>
</evidence>
<keyword evidence="18" id="KW-1185">Reference proteome</keyword>
<keyword evidence="14" id="KW-0472">Membrane</keyword>
<accession>A0ABV1GAS9</accession>
<evidence type="ECO:0000256" key="8">
    <source>
        <dbReference type="ARBA" id="ARBA00022801"/>
    </source>
</evidence>
<dbReference type="InterPro" id="IPR012907">
    <property type="entry name" value="Peptidase_S11_C"/>
</dbReference>
<sequence>MKKCAACFAALVLLVVVCASPAMAAGFELPETVSLTAAEVYLVNLDTGIVVYEKDADTPRSIASLTKMMTALLLMEQVGDLENTMITAERSLYTGAIIEEGSSTADIQPGETVRALDMLYAMMLPSANEAAEAVGYYLSGGNLNNFYAMMNARAKELGCTNTQFTSTNGLVDMDGGNYSTAHDLFLIAQECWKHEIFRTVCGTSLYWMPFTDNAKHSTAAYPEQNPDAAYFITTTNRMIQPSSGVYRSYIKGIKTGSTYAAGRNFVSAAVNDNGESFIAVVLGCPWDAAEDGYAYSFHDTAALYDWVFDNFSVRPALETDVPITEVKVNYSADVSSLKLYPASDMKTILPNDSGDLMEYSFDVPADGVDAPLSQGDKVGTLTLSLSGQVIGTVDLVAGQDVSRSLFLYGLALVKSALTSTYVKVVAVLTVLFFTGYGLLFWYVNKKEAERRARRRDQRGPRKP</sequence>
<keyword evidence="10" id="KW-0573">Peptidoglycan synthesis</keyword>
<gene>
    <name evidence="17" type="ORF">WMO24_00325</name>
</gene>
<dbReference type="Pfam" id="PF00768">
    <property type="entry name" value="Peptidase_S11"/>
    <property type="match status" value="1"/>
</dbReference>
<dbReference type="PANTHER" id="PTHR21581:SF6">
    <property type="entry name" value="TRAFFICKING PROTEIN PARTICLE COMPLEX SUBUNIT 12"/>
    <property type="match status" value="1"/>
</dbReference>
<feature type="domain" description="Peptidase S11 D-Ala-D-Ala carboxypeptidase A C-terminal" evidence="16">
    <location>
        <begin position="311"/>
        <end position="403"/>
    </location>
</feature>
<dbReference type="Gene3D" id="2.60.410.10">
    <property type="entry name" value="D-Ala-D-Ala carboxypeptidase, C-terminal domain"/>
    <property type="match status" value="1"/>
</dbReference>
<keyword evidence="14" id="KW-1133">Transmembrane helix</keyword>
<keyword evidence="6" id="KW-0645">Protease</keyword>
<organism evidence="17 18">
    <name type="scientific">Ruthenibacterium intestinale</name>
    <dbReference type="NCBI Taxonomy" id="3133163"/>
    <lineage>
        <taxon>Bacteria</taxon>
        <taxon>Bacillati</taxon>
        <taxon>Bacillota</taxon>
        <taxon>Clostridia</taxon>
        <taxon>Eubacteriales</taxon>
        <taxon>Oscillospiraceae</taxon>
        <taxon>Ruthenibacterium</taxon>
    </lineage>
</organism>
<keyword evidence="14" id="KW-0812">Transmembrane</keyword>
<keyword evidence="9" id="KW-0133">Cell shape</keyword>
<evidence type="ECO:0000256" key="7">
    <source>
        <dbReference type="ARBA" id="ARBA00022729"/>
    </source>
</evidence>
<protein>
    <recommendedName>
        <fullName evidence="4">serine-type D-Ala-D-Ala carboxypeptidase</fullName>
        <ecNumber evidence="4">3.4.16.4</ecNumber>
    </recommendedName>
</protein>
<feature type="transmembrane region" description="Helical" evidence="14">
    <location>
        <begin position="421"/>
        <end position="443"/>
    </location>
</feature>
<evidence type="ECO:0000313" key="18">
    <source>
        <dbReference type="Proteomes" id="UP001477672"/>
    </source>
</evidence>
<evidence type="ECO:0000256" key="1">
    <source>
        <dbReference type="ARBA" id="ARBA00003217"/>
    </source>
</evidence>
<evidence type="ECO:0000256" key="10">
    <source>
        <dbReference type="ARBA" id="ARBA00022984"/>
    </source>
</evidence>
<dbReference type="RefSeq" id="WP_349214036.1">
    <property type="nucleotide sequence ID" value="NZ_JBBMFA010000017.1"/>
</dbReference>
<evidence type="ECO:0000256" key="6">
    <source>
        <dbReference type="ARBA" id="ARBA00022670"/>
    </source>
</evidence>
<dbReference type="SUPFAM" id="SSF56601">
    <property type="entry name" value="beta-lactamase/transpeptidase-like"/>
    <property type="match status" value="1"/>
</dbReference>
<keyword evidence="7 15" id="KW-0732">Signal</keyword>
<dbReference type="GO" id="GO:0004180">
    <property type="term" value="F:carboxypeptidase activity"/>
    <property type="evidence" value="ECO:0007669"/>
    <property type="project" value="UniProtKB-KW"/>
</dbReference>
<keyword evidence="5 17" id="KW-0121">Carboxypeptidase</keyword>
<dbReference type="SMART" id="SM00936">
    <property type="entry name" value="PBP5_C"/>
    <property type="match status" value="1"/>
</dbReference>
<evidence type="ECO:0000256" key="9">
    <source>
        <dbReference type="ARBA" id="ARBA00022960"/>
    </source>
</evidence>
<dbReference type="InterPro" id="IPR015956">
    <property type="entry name" value="Peniciliin-bd_prot_C_sf"/>
</dbReference>
<feature type="signal peptide" evidence="15">
    <location>
        <begin position="1"/>
        <end position="24"/>
    </location>
</feature>
<dbReference type="PANTHER" id="PTHR21581">
    <property type="entry name" value="D-ALANYL-D-ALANINE CARBOXYPEPTIDASE"/>
    <property type="match status" value="1"/>
</dbReference>
<evidence type="ECO:0000256" key="12">
    <source>
        <dbReference type="ARBA" id="ARBA00034000"/>
    </source>
</evidence>
<evidence type="ECO:0000256" key="3">
    <source>
        <dbReference type="ARBA" id="ARBA00007164"/>
    </source>
</evidence>
<comment type="function">
    <text evidence="1">Removes C-terminal D-alanyl residues from sugar-peptide cell wall precursors.</text>
</comment>
<evidence type="ECO:0000256" key="11">
    <source>
        <dbReference type="ARBA" id="ARBA00023316"/>
    </source>
</evidence>
<dbReference type="Proteomes" id="UP001477672">
    <property type="component" value="Unassembled WGS sequence"/>
</dbReference>
<name>A0ABV1GAS9_9FIRM</name>
<dbReference type="Gene3D" id="3.40.710.10">
    <property type="entry name" value="DD-peptidase/beta-lactamase superfamily"/>
    <property type="match status" value="1"/>
</dbReference>
<dbReference type="EC" id="3.4.16.4" evidence="4"/>
<dbReference type="SUPFAM" id="SSF69189">
    <property type="entry name" value="Penicillin-binding protein associated domain"/>
    <property type="match status" value="1"/>
</dbReference>
<reference evidence="17 18" key="1">
    <citation type="submission" date="2024-03" db="EMBL/GenBank/DDBJ databases">
        <title>Human intestinal bacterial collection.</title>
        <authorList>
            <person name="Pauvert C."/>
            <person name="Hitch T.C.A."/>
            <person name="Clavel T."/>
        </authorList>
    </citation>
    <scope>NUCLEOTIDE SEQUENCE [LARGE SCALE GENOMIC DNA]</scope>
    <source>
        <strain evidence="17 18">CLA-JM-H11</strain>
    </source>
</reference>
<dbReference type="Pfam" id="PF07943">
    <property type="entry name" value="PBP5_C"/>
    <property type="match status" value="1"/>
</dbReference>
<dbReference type="InterPro" id="IPR012338">
    <property type="entry name" value="Beta-lactam/transpept-like"/>
</dbReference>
<evidence type="ECO:0000256" key="2">
    <source>
        <dbReference type="ARBA" id="ARBA00004752"/>
    </source>
</evidence>
<feature type="chain" id="PRO_5045178011" description="serine-type D-Ala-D-Ala carboxypeptidase" evidence="15">
    <location>
        <begin position="25"/>
        <end position="463"/>
    </location>
</feature>
<evidence type="ECO:0000256" key="15">
    <source>
        <dbReference type="SAM" id="SignalP"/>
    </source>
</evidence>
<dbReference type="InterPro" id="IPR037167">
    <property type="entry name" value="Peptidase_S11_C_sf"/>
</dbReference>
<evidence type="ECO:0000259" key="16">
    <source>
        <dbReference type="SMART" id="SM00936"/>
    </source>
</evidence>
<evidence type="ECO:0000256" key="13">
    <source>
        <dbReference type="RuleBase" id="RU004016"/>
    </source>
</evidence>
<evidence type="ECO:0000256" key="14">
    <source>
        <dbReference type="SAM" id="Phobius"/>
    </source>
</evidence>
<evidence type="ECO:0000256" key="4">
    <source>
        <dbReference type="ARBA" id="ARBA00012448"/>
    </source>
</evidence>
<proteinExistence type="inferred from homology"/>
<dbReference type="InterPro" id="IPR018044">
    <property type="entry name" value="Peptidase_S11"/>
</dbReference>
<comment type="catalytic activity">
    <reaction evidence="12">
        <text>Preferential cleavage: (Ac)2-L-Lys-D-Ala-|-D-Ala. Also transpeptidation of peptidyl-alanyl moieties that are N-acyl substituents of D-alanine.</text>
        <dbReference type="EC" id="3.4.16.4"/>
    </reaction>
</comment>
<comment type="caution">
    <text evidence="17">The sequence shown here is derived from an EMBL/GenBank/DDBJ whole genome shotgun (WGS) entry which is preliminary data.</text>
</comment>
<keyword evidence="8 17" id="KW-0378">Hydrolase</keyword>
<dbReference type="PRINTS" id="PR00725">
    <property type="entry name" value="DADACBPTASE1"/>
</dbReference>
<comment type="pathway">
    <text evidence="2">Cell wall biogenesis; peptidoglycan biosynthesis.</text>
</comment>
<keyword evidence="11" id="KW-0961">Cell wall biogenesis/degradation</keyword>
<comment type="similarity">
    <text evidence="3 13">Belongs to the peptidase S11 family.</text>
</comment>
<evidence type="ECO:0000256" key="5">
    <source>
        <dbReference type="ARBA" id="ARBA00022645"/>
    </source>
</evidence>